<proteinExistence type="predicted"/>
<organism evidence="3 4">
    <name type="scientific">Aspergillus steynii IBT 23096</name>
    <dbReference type="NCBI Taxonomy" id="1392250"/>
    <lineage>
        <taxon>Eukaryota</taxon>
        <taxon>Fungi</taxon>
        <taxon>Dikarya</taxon>
        <taxon>Ascomycota</taxon>
        <taxon>Pezizomycotina</taxon>
        <taxon>Eurotiomycetes</taxon>
        <taxon>Eurotiomycetidae</taxon>
        <taxon>Eurotiales</taxon>
        <taxon>Aspergillaceae</taxon>
        <taxon>Aspergillus</taxon>
        <taxon>Aspergillus subgen. Circumdati</taxon>
    </lineage>
</organism>
<evidence type="ECO:0000259" key="2">
    <source>
        <dbReference type="Pfam" id="PF24883"/>
    </source>
</evidence>
<dbReference type="RefSeq" id="XP_024703150.1">
    <property type="nucleotide sequence ID" value="XM_024850908.1"/>
</dbReference>
<protein>
    <recommendedName>
        <fullName evidence="2">Nephrocystin 3-like N-terminal domain-containing protein</fullName>
    </recommendedName>
</protein>
<keyword evidence="4" id="KW-1185">Reference proteome</keyword>
<gene>
    <name evidence="3" type="ORF">P170DRAFT_447716</name>
</gene>
<evidence type="ECO:0000313" key="3">
    <source>
        <dbReference type="EMBL" id="PLB47848.1"/>
    </source>
</evidence>
<dbReference type="EMBL" id="MSFO01000005">
    <property type="protein sequence ID" value="PLB47848.1"/>
    <property type="molecule type" value="Genomic_DNA"/>
</dbReference>
<accession>A0A2I2G4P6</accession>
<dbReference type="Proteomes" id="UP000234275">
    <property type="component" value="Unassembled WGS sequence"/>
</dbReference>
<sequence>MRRWSRLFLKSRDIRPYSRCRWPWTYNLGRLHIAKGAVFNDYENQHTECLPGTRVKLLREIYRWIEAPDGKCIFWLNGMAGTGKSTITRTVVSRLKGQSLLRASFFFKRGKQDRGNAKLLFSTLTRQLGGTLILQPLIAVNPDANSIILVVIDTLDEYNQDVHLRFLLTSRPDLPIRLGFQGIKGDYQYLILHKIPNPVIKRDIRLYFKEKFRQAILLFISATTLFRFISDDCWSATERLRVIMSDKTRYLVQGFKNTIGILILLATPLSVYSLAKLLQLDTDQIQIQFKLFYSVLDVPARAEYLVNKRAVHAKLTVQYLKLMQDNLYGLRRNICNLKHDTVQRNDIDKQTLRYSLPPELRYACYPANKLVQALLFLQSHFLYWVEVISLLGIISELVEMIQRLRSSIQVHRGNFSALLNTNKYRLMKLL</sequence>
<dbReference type="Gene3D" id="3.40.50.300">
    <property type="entry name" value="P-loop containing nucleotide triphosphate hydrolases"/>
    <property type="match status" value="1"/>
</dbReference>
<evidence type="ECO:0000256" key="1">
    <source>
        <dbReference type="ARBA" id="ARBA00022737"/>
    </source>
</evidence>
<feature type="domain" description="Nephrocystin 3-like N-terminal" evidence="2">
    <location>
        <begin position="60"/>
        <end position="128"/>
    </location>
</feature>
<reference evidence="3 4" key="1">
    <citation type="submission" date="2016-12" db="EMBL/GenBank/DDBJ databases">
        <title>The genomes of Aspergillus section Nigri reveals drivers in fungal speciation.</title>
        <authorList>
            <consortium name="DOE Joint Genome Institute"/>
            <person name="Vesth T.C."/>
            <person name="Nybo J."/>
            <person name="Theobald S."/>
            <person name="Brandl J."/>
            <person name="Frisvad J.C."/>
            <person name="Nielsen K.F."/>
            <person name="Lyhne E.K."/>
            <person name="Kogle M.E."/>
            <person name="Kuo A."/>
            <person name="Riley R."/>
            <person name="Clum A."/>
            <person name="Nolan M."/>
            <person name="Lipzen A."/>
            <person name="Salamov A."/>
            <person name="Henrissat B."/>
            <person name="Wiebenga A."/>
            <person name="De Vries R.P."/>
            <person name="Grigoriev I.V."/>
            <person name="Mortensen U.H."/>
            <person name="Andersen M.R."/>
            <person name="Baker S.E."/>
        </authorList>
    </citation>
    <scope>NUCLEOTIDE SEQUENCE [LARGE SCALE GENOMIC DNA]</scope>
    <source>
        <strain evidence="3 4">IBT 23096</strain>
    </source>
</reference>
<dbReference type="AlphaFoldDB" id="A0A2I2G4P6"/>
<dbReference type="GeneID" id="36558607"/>
<keyword evidence="1" id="KW-0677">Repeat</keyword>
<dbReference type="SUPFAM" id="SSF52540">
    <property type="entry name" value="P-loop containing nucleoside triphosphate hydrolases"/>
    <property type="match status" value="1"/>
</dbReference>
<comment type="caution">
    <text evidence="3">The sequence shown here is derived from an EMBL/GenBank/DDBJ whole genome shotgun (WGS) entry which is preliminary data.</text>
</comment>
<dbReference type="Pfam" id="PF24883">
    <property type="entry name" value="NPHP3_N"/>
    <property type="match status" value="1"/>
</dbReference>
<dbReference type="InterPro" id="IPR027417">
    <property type="entry name" value="P-loop_NTPase"/>
</dbReference>
<name>A0A2I2G4P6_9EURO</name>
<dbReference type="STRING" id="1392250.A0A2I2G4P6"/>
<evidence type="ECO:0000313" key="4">
    <source>
        <dbReference type="Proteomes" id="UP000234275"/>
    </source>
</evidence>
<dbReference type="VEuPathDB" id="FungiDB:P170DRAFT_447716"/>
<dbReference type="OrthoDB" id="1577640at2759"/>
<dbReference type="InterPro" id="IPR056884">
    <property type="entry name" value="NPHP3-like_N"/>
</dbReference>